<name>A0A2J5HGF3_9EURO</name>
<reference evidence="3" key="1">
    <citation type="submission" date="2017-12" db="EMBL/GenBank/DDBJ databases">
        <authorList>
            <consortium name="DOE Joint Genome Institute"/>
            <person name="Mondo S.J."/>
            <person name="Kjaerbolling I."/>
            <person name="Vesth T.C."/>
            <person name="Frisvad J.C."/>
            <person name="Nybo J.L."/>
            <person name="Theobald S."/>
            <person name="Kuo A."/>
            <person name="Bowyer P."/>
            <person name="Matsuda Y."/>
            <person name="Lyhne E.K."/>
            <person name="Kogle M.E."/>
            <person name="Clum A."/>
            <person name="Lipzen A."/>
            <person name="Salamov A."/>
            <person name="Ngan C.Y."/>
            <person name="Daum C."/>
            <person name="Chiniquy J."/>
            <person name="Barry K."/>
            <person name="LaButti K."/>
            <person name="Haridas S."/>
            <person name="Simmons B.A."/>
            <person name="Magnuson J.K."/>
            <person name="Mortensen U.H."/>
            <person name="Larsen T.O."/>
            <person name="Grigoriev I.V."/>
            <person name="Baker S.E."/>
            <person name="Andersen M.R."/>
            <person name="Nordberg H.P."/>
            <person name="Cantor M.N."/>
            <person name="Hua S.X."/>
        </authorList>
    </citation>
    <scope>NUCLEOTIDE SEQUENCE [LARGE SCALE GENOMIC DNA]</scope>
    <source>
        <strain evidence="3">IBT 19404</strain>
    </source>
</reference>
<dbReference type="PANTHER" id="PTHR35391:SF7">
    <property type="entry name" value="C2H2-TYPE DOMAIN-CONTAINING PROTEIN"/>
    <property type="match status" value="1"/>
</dbReference>
<feature type="domain" description="Oxidoreductase acuF-like C2H2 type zinc-finger" evidence="1">
    <location>
        <begin position="264"/>
        <end position="292"/>
    </location>
</feature>
<evidence type="ECO:0000313" key="2">
    <source>
        <dbReference type="EMBL" id="PLN76050.1"/>
    </source>
</evidence>
<keyword evidence="3" id="KW-1185">Reference proteome</keyword>
<dbReference type="PANTHER" id="PTHR35391">
    <property type="entry name" value="C2H2-TYPE DOMAIN-CONTAINING PROTEIN-RELATED"/>
    <property type="match status" value="1"/>
</dbReference>
<gene>
    <name evidence="2" type="ORF">BDW42DRAFT_199140</name>
</gene>
<dbReference type="Pfam" id="PF26082">
    <property type="entry name" value="zf-C2H2_AcuF"/>
    <property type="match status" value="1"/>
</dbReference>
<accession>A0A2J5HGF3</accession>
<dbReference type="InterPro" id="IPR058925">
    <property type="entry name" value="zf-C2H2_AcuF"/>
</dbReference>
<evidence type="ECO:0000259" key="1">
    <source>
        <dbReference type="Pfam" id="PF26082"/>
    </source>
</evidence>
<dbReference type="EMBL" id="KZ559629">
    <property type="protein sequence ID" value="PLN76050.1"/>
    <property type="molecule type" value="Genomic_DNA"/>
</dbReference>
<evidence type="ECO:0000313" key="3">
    <source>
        <dbReference type="Proteomes" id="UP000235023"/>
    </source>
</evidence>
<dbReference type="OrthoDB" id="6133115at2759"/>
<dbReference type="Proteomes" id="UP000235023">
    <property type="component" value="Unassembled WGS sequence"/>
</dbReference>
<protein>
    <recommendedName>
        <fullName evidence="1">Oxidoreductase acuF-like C2H2 type zinc-finger domain-containing protein</fullName>
    </recommendedName>
</protein>
<proteinExistence type="predicted"/>
<dbReference type="AlphaFoldDB" id="A0A2J5HGF3"/>
<organism evidence="2 3">
    <name type="scientific">Aspergillus taichungensis</name>
    <dbReference type="NCBI Taxonomy" id="482145"/>
    <lineage>
        <taxon>Eukaryota</taxon>
        <taxon>Fungi</taxon>
        <taxon>Dikarya</taxon>
        <taxon>Ascomycota</taxon>
        <taxon>Pezizomycotina</taxon>
        <taxon>Eurotiomycetes</taxon>
        <taxon>Eurotiomycetidae</taxon>
        <taxon>Eurotiales</taxon>
        <taxon>Aspergillaceae</taxon>
        <taxon>Aspergillus</taxon>
        <taxon>Aspergillus subgen. Circumdati</taxon>
    </lineage>
</organism>
<sequence>MSNTISELVVSCLRQFTHLISSHHLACSYDRMPLSLWEDELGRFKVWCSNIGAHQTNHSSLDYRLRDASHIKQQLLRLLRRLQRIIQDLQEATNEDLNHEMSSDSEDEGEAESYIKLNYRSLYQTINCLFQLSVAIRQPAHHDRLVRIKRSDIAPYEPWDRKHVMDKFPGIQPAIADRLGSAISQRRALLHYNERHHMKLASGLDDVLEGKESTLFSETIATEFQTLGDVELASSGSVTSYAPSTSQGGGGLAIPPLPEASEAGQPYECPYCFHMIEIFTPKLWAHHIFQDLMAYNCIFPDCPTPRRLFESRHHWLSHLQSEHAQSVNPEKEGRCPLCLNDVPSTTGVGKHVARHLQELALFALPPINGDDEPNAFSAVGGRQQESIGPISRNAFEGFEHSSTIRPGVFDETRLVHTVSLADYPSD</sequence>